<comment type="function">
    <text evidence="7">Catalyzes the hydrolytic deamination of adenine to hypoxanthine. Plays an important role in the purine salvage pathway and in nitrogen catabolism.</text>
</comment>
<feature type="domain" description="Adenosine deaminase" evidence="9">
    <location>
        <begin position="183"/>
        <end position="361"/>
    </location>
</feature>
<dbReference type="NCBIfam" id="TIGR01430">
    <property type="entry name" value="aden_deam"/>
    <property type="match status" value="1"/>
</dbReference>
<keyword evidence="3 7" id="KW-0378">Hydrolase</keyword>
<feature type="region of interest" description="Disordered" evidence="8">
    <location>
        <begin position="168"/>
        <end position="191"/>
    </location>
</feature>
<evidence type="ECO:0000256" key="1">
    <source>
        <dbReference type="ARBA" id="ARBA00022490"/>
    </source>
</evidence>
<feature type="site" description="Important for catalytic activity" evidence="7">
    <location>
        <position position="245"/>
    </location>
</feature>
<dbReference type="Gene3D" id="3.20.20.140">
    <property type="entry name" value="Metal-dependent hydrolases"/>
    <property type="match status" value="1"/>
</dbReference>
<evidence type="ECO:0000313" key="11">
    <source>
        <dbReference type="Proteomes" id="UP001391051"/>
    </source>
</evidence>
<feature type="binding site" evidence="7">
    <location>
        <position position="21"/>
    </location>
    <ligand>
        <name>Zn(2+)</name>
        <dbReference type="ChEBI" id="CHEBI:29105"/>
        <note>catalytic</note>
    </ligand>
</feature>
<dbReference type="PROSITE" id="PS00485">
    <property type="entry name" value="A_DEAMINASE"/>
    <property type="match status" value="1"/>
</dbReference>
<feature type="compositionally biased region" description="Basic and acidic residues" evidence="8">
    <location>
        <begin position="174"/>
        <end position="185"/>
    </location>
</feature>
<keyword evidence="11" id="KW-1185">Reference proteome</keyword>
<evidence type="ECO:0000256" key="3">
    <source>
        <dbReference type="ARBA" id="ARBA00022801"/>
    </source>
</evidence>
<feature type="domain" description="Adenosine deaminase" evidence="9">
    <location>
        <begin position="14"/>
        <end position="144"/>
    </location>
</feature>
<evidence type="ECO:0000256" key="5">
    <source>
        <dbReference type="ARBA" id="ARBA00023080"/>
    </source>
</evidence>
<feature type="binding site" evidence="7">
    <location>
        <position position="308"/>
    </location>
    <ligand>
        <name>Zn(2+)</name>
        <dbReference type="ChEBI" id="CHEBI:29105"/>
        <note>catalytic</note>
    </ligand>
</feature>
<organism evidence="10 11">
    <name type="scientific">Apiospora aurea</name>
    <dbReference type="NCBI Taxonomy" id="335848"/>
    <lineage>
        <taxon>Eukaryota</taxon>
        <taxon>Fungi</taxon>
        <taxon>Dikarya</taxon>
        <taxon>Ascomycota</taxon>
        <taxon>Pezizomycotina</taxon>
        <taxon>Sordariomycetes</taxon>
        <taxon>Xylariomycetidae</taxon>
        <taxon>Amphisphaeriales</taxon>
        <taxon>Apiosporaceae</taxon>
        <taxon>Apiospora</taxon>
    </lineage>
</organism>
<dbReference type="EMBL" id="JAQQWE010000006">
    <property type="protein sequence ID" value="KAK7948630.1"/>
    <property type="molecule type" value="Genomic_DNA"/>
</dbReference>
<dbReference type="InterPro" id="IPR001365">
    <property type="entry name" value="A_deaminase_dom"/>
</dbReference>
<dbReference type="RefSeq" id="XP_066698136.1">
    <property type="nucleotide sequence ID" value="XM_066845738.1"/>
</dbReference>
<keyword evidence="2 7" id="KW-0479">Metal-binding</keyword>
<evidence type="ECO:0000256" key="2">
    <source>
        <dbReference type="ARBA" id="ARBA00022723"/>
    </source>
</evidence>
<proteinExistence type="inferred from homology"/>
<evidence type="ECO:0000313" key="10">
    <source>
        <dbReference type="EMBL" id="KAK7948630.1"/>
    </source>
</evidence>
<gene>
    <name evidence="7" type="primary">AAH1</name>
    <name evidence="10" type="ORF">PG986_009516</name>
</gene>
<dbReference type="Proteomes" id="UP001391051">
    <property type="component" value="Unassembled WGS sequence"/>
</dbReference>
<feature type="binding site" evidence="7">
    <location>
        <position position="19"/>
    </location>
    <ligand>
        <name>Zn(2+)</name>
        <dbReference type="ChEBI" id="CHEBI:29105"/>
        <note>catalytic</note>
    </ligand>
</feature>
<dbReference type="SUPFAM" id="SSF51556">
    <property type="entry name" value="Metallo-dependent hydrolases"/>
    <property type="match status" value="1"/>
</dbReference>
<dbReference type="GeneID" id="92078800"/>
<feature type="binding site" evidence="7">
    <location>
        <position position="221"/>
    </location>
    <ligand>
        <name>Zn(2+)</name>
        <dbReference type="ChEBI" id="CHEBI:29105"/>
        <note>catalytic</note>
    </ligand>
</feature>
<comment type="cofactor">
    <cofactor evidence="7">
        <name>Zn(2+)</name>
        <dbReference type="ChEBI" id="CHEBI:29105"/>
    </cofactor>
    <text evidence="7">Binds 1 zinc ion per subunit.</text>
</comment>
<evidence type="ECO:0000256" key="4">
    <source>
        <dbReference type="ARBA" id="ARBA00022833"/>
    </source>
</evidence>
<comment type="subcellular location">
    <subcellularLocation>
        <location evidence="7">Cytoplasm</location>
    </subcellularLocation>
    <subcellularLocation>
        <location evidence="7">Nucleus</location>
    </subcellularLocation>
</comment>
<accession>A0ABR1Q7X7</accession>
<comment type="catalytic activity">
    <reaction evidence="7">
        <text>adenine + H2O + H(+) = hypoxanthine + NH4(+)</text>
        <dbReference type="Rhea" id="RHEA:23688"/>
        <dbReference type="ChEBI" id="CHEBI:15377"/>
        <dbReference type="ChEBI" id="CHEBI:15378"/>
        <dbReference type="ChEBI" id="CHEBI:16708"/>
        <dbReference type="ChEBI" id="CHEBI:17368"/>
        <dbReference type="ChEBI" id="CHEBI:28938"/>
        <dbReference type="EC" id="3.5.4.2"/>
    </reaction>
</comment>
<protein>
    <recommendedName>
        <fullName evidence="7">Adenine deaminase</fullName>
        <shortName evidence="7">ADE</shortName>
        <ecNumber evidence="7">3.5.4.2</ecNumber>
    </recommendedName>
    <alternativeName>
        <fullName evidence="7">Adenine aminohydrolase</fullName>
        <shortName evidence="7">AAH</shortName>
    </alternativeName>
</protein>
<feature type="binding site" evidence="7">
    <location>
        <position position="309"/>
    </location>
    <ligand>
        <name>substrate</name>
    </ligand>
</feature>
<comment type="similarity">
    <text evidence="7">Belongs to the metallo-dependent hydrolases superfamily. Adenosine and AMP deaminases family. Adenine deaminase type 2 subfamily.</text>
</comment>
<comment type="caution">
    <text evidence="10">The sequence shown here is derived from an EMBL/GenBank/DDBJ whole genome shotgun (WGS) entry which is preliminary data.</text>
</comment>
<reference evidence="10 11" key="1">
    <citation type="submission" date="2023-01" db="EMBL/GenBank/DDBJ databases">
        <title>Analysis of 21 Apiospora genomes using comparative genomics revels a genus with tremendous synthesis potential of carbohydrate active enzymes and secondary metabolites.</title>
        <authorList>
            <person name="Sorensen T."/>
        </authorList>
    </citation>
    <scope>NUCLEOTIDE SEQUENCE [LARGE SCALE GENOMIC DNA]</scope>
    <source>
        <strain evidence="10 11">CBS 24483</strain>
    </source>
</reference>
<keyword evidence="4 7" id="KW-0862">Zinc</keyword>
<dbReference type="InterPro" id="IPR028892">
    <property type="entry name" value="ADE"/>
</dbReference>
<evidence type="ECO:0000256" key="6">
    <source>
        <dbReference type="ARBA" id="ARBA00023242"/>
    </source>
</evidence>
<dbReference type="PANTHER" id="PTHR43114">
    <property type="entry name" value="ADENINE DEAMINASE"/>
    <property type="match status" value="1"/>
</dbReference>
<feature type="active site" description="Proton donor" evidence="7">
    <location>
        <position position="224"/>
    </location>
</feature>
<dbReference type="InterPro" id="IPR032466">
    <property type="entry name" value="Metal_Hydrolase"/>
</dbReference>
<dbReference type="HAMAP" id="MF_01962">
    <property type="entry name" value="Adenine_deaminase"/>
    <property type="match status" value="1"/>
</dbReference>
<keyword evidence="5 7" id="KW-0546">Nucleotide metabolism</keyword>
<dbReference type="PANTHER" id="PTHR43114:SF6">
    <property type="entry name" value="ADENINE DEAMINASE"/>
    <property type="match status" value="1"/>
</dbReference>
<keyword evidence="6 7" id="KW-0539">Nucleus</keyword>
<evidence type="ECO:0000256" key="8">
    <source>
        <dbReference type="SAM" id="MobiDB-lite"/>
    </source>
</evidence>
<keyword evidence="1 7" id="KW-0963">Cytoplasm</keyword>
<evidence type="ECO:0000256" key="7">
    <source>
        <dbReference type="HAMAP-Rule" id="MF_03145"/>
    </source>
</evidence>
<dbReference type="InterPro" id="IPR006650">
    <property type="entry name" value="A/AMP_deam_AS"/>
</dbReference>
<name>A0ABR1Q7X7_9PEZI</name>
<dbReference type="EC" id="3.5.4.2" evidence="7"/>
<dbReference type="Pfam" id="PF00962">
    <property type="entry name" value="A_deaminase"/>
    <property type="match status" value="2"/>
</dbReference>
<dbReference type="InterPro" id="IPR006330">
    <property type="entry name" value="Ado/ade_deaminase"/>
</dbReference>
<evidence type="ECO:0000259" key="9">
    <source>
        <dbReference type="Pfam" id="PF00962"/>
    </source>
</evidence>
<sequence>MCQTALHPFLEALPKCEHHMHIEGSLEPELLFELAAKNGVALPSPAADPAYASVEALRKRYEAFTGLDDFLGYYYVAMSALVDASDFARLAEAYFRRAASQNVRHAEVFFDPQAHSARGVALATGARGARVGVSSVLIMCVLRHLPPAEGVALFEEAREAGYFVAGGGSDDDASNGKDKEKKKEPVLGGIGLDSSEKPFPPELWTELYGAAKKAGVRRTAHAGEEGPAQYIVDSLDMLDAQRIDHGLRAVLEGDEGVTEALLERLVEQKIMLTLCPLSNVRLRCLESVKDFPLRKLLDRGVRFSINSDDPAYFGGYILENYCALQDAFNLSMREWESVAKGAVMGSWCADRRKWEILSEIEALTGGVVNGIGRAVNVHPSPIASERSMYIYLPR</sequence>